<gene>
    <name evidence="1" type="primary">WBGene00091540</name>
</gene>
<name>A0A2A6CWV8_PRIPA</name>
<organism evidence="1 2">
    <name type="scientific">Pristionchus pacificus</name>
    <name type="common">Parasitic nematode worm</name>
    <dbReference type="NCBI Taxonomy" id="54126"/>
    <lineage>
        <taxon>Eukaryota</taxon>
        <taxon>Metazoa</taxon>
        <taxon>Ecdysozoa</taxon>
        <taxon>Nematoda</taxon>
        <taxon>Chromadorea</taxon>
        <taxon>Rhabditida</taxon>
        <taxon>Rhabditina</taxon>
        <taxon>Diplogasteromorpha</taxon>
        <taxon>Diplogasteroidea</taxon>
        <taxon>Neodiplogasteridae</taxon>
        <taxon>Pristionchus</taxon>
    </lineage>
</organism>
<dbReference type="OrthoDB" id="5838645at2759"/>
<accession>A0A2A6CWV8</accession>
<accession>A0A8R1Y398</accession>
<evidence type="ECO:0000313" key="2">
    <source>
        <dbReference type="Proteomes" id="UP000005239"/>
    </source>
</evidence>
<reference evidence="2" key="1">
    <citation type="journal article" date="2008" name="Nat. Genet.">
        <title>The Pristionchus pacificus genome provides a unique perspective on nematode lifestyle and parasitism.</title>
        <authorList>
            <person name="Dieterich C."/>
            <person name="Clifton S.W."/>
            <person name="Schuster L.N."/>
            <person name="Chinwalla A."/>
            <person name="Delehaunty K."/>
            <person name="Dinkelacker I."/>
            <person name="Fulton L."/>
            <person name="Fulton R."/>
            <person name="Godfrey J."/>
            <person name="Minx P."/>
            <person name="Mitreva M."/>
            <person name="Roeseler W."/>
            <person name="Tian H."/>
            <person name="Witte H."/>
            <person name="Yang S.P."/>
            <person name="Wilson R.K."/>
            <person name="Sommer R.J."/>
        </authorList>
    </citation>
    <scope>NUCLEOTIDE SEQUENCE [LARGE SCALE GENOMIC DNA]</scope>
    <source>
        <strain evidence="2">PS312</strain>
    </source>
</reference>
<proteinExistence type="predicted"/>
<dbReference type="PROSITE" id="PS50092">
    <property type="entry name" value="TSP1"/>
    <property type="match status" value="2"/>
</dbReference>
<reference evidence="1" key="2">
    <citation type="submission" date="2022-06" db="UniProtKB">
        <authorList>
            <consortium name="EnsemblMetazoa"/>
        </authorList>
    </citation>
    <scope>IDENTIFICATION</scope>
    <source>
        <strain evidence="1">PS312</strain>
    </source>
</reference>
<dbReference type="PANTHER" id="PTHR31507:SF3">
    <property type="entry name" value="TIL DOMAIN-CONTAINING PROTEIN"/>
    <property type="match status" value="1"/>
</dbReference>
<sequence length="258" mass="27206">MGSKQAVSSCAGVMSRRATLFNADILDCKIIMHSSLLLVLLITVAVNAQTWTGWVDTVNPPCSATCGMCGVKVVATRTCSQLGKCSGAAQRYEECGSKMCPFKGGKPGKTCCSGYTKGLLPNGQGFECVARKAEMDRKTNLSLLYLFQILVVMHSSLILIPLIVVTVAAQQWTTWTPTPNSACSATCGMCGVQVIATRTCPVLGKCSGPSQQYGECGAALCPFPTPTCCTGYVKGNIAGGGFECVPRKEIMDAKTKLT</sequence>
<dbReference type="InterPro" id="IPR000884">
    <property type="entry name" value="TSP1_rpt"/>
</dbReference>
<dbReference type="Proteomes" id="UP000005239">
    <property type="component" value="Unassembled WGS sequence"/>
</dbReference>
<dbReference type="AlphaFoldDB" id="A0A2A6CWV8"/>
<dbReference type="EnsemblMetazoa" id="PPA01986.1">
    <property type="protein sequence ID" value="PPA01986.1"/>
    <property type="gene ID" value="WBGene00091540"/>
</dbReference>
<protein>
    <submittedName>
        <fullName evidence="1">Uncharacterized protein</fullName>
    </submittedName>
</protein>
<keyword evidence="2" id="KW-1185">Reference proteome</keyword>
<dbReference type="PANTHER" id="PTHR31507">
    <property type="entry name" value="PROTEIN CBG15923"/>
    <property type="match status" value="1"/>
</dbReference>
<evidence type="ECO:0000313" key="1">
    <source>
        <dbReference type="EnsemblMetazoa" id="PPA01986.1"/>
    </source>
</evidence>